<comment type="caution">
    <text evidence="1">The sequence shown here is derived from an EMBL/GenBank/DDBJ whole genome shotgun (WGS) entry which is preliminary data.</text>
</comment>
<reference evidence="1 2" key="1">
    <citation type="submission" date="2022-11" db="EMBL/GenBank/DDBJ databases">
        <title>Acinetobacter entericus sp. nov., isolated from the gut of the plastic-eating larvae of the Coleoptera insect Zophobas atratus.</title>
        <authorList>
            <person name="Dong X."/>
            <person name="Yang Y."/>
        </authorList>
    </citation>
    <scope>NUCLEOTIDE SEQUENCE [LARGE SCALE GENOMIC DNA]</scope>
    <source>
        <strain evidence="1 2">BIT-DXN8</strain>
    </source>
</reference>
<dbReference type="Proteomes" id="UP001209682">
    <property type="component" value="Unassembled WGS sequence"/>
</dbReference>
<keyword evidence="2" id="KW-1185">Reference proteome</keyword>
<proteinExistence type="predicted"/>
<dbReference type="EMBL" id="JAPEQW010000002">
    <property type="protein sequence ID" value="MCW8037947.1"/>
    <property type="molecule type" value="Genomic_DNA"/>
</dbReference>
<sequence length="104" mass="11868">MSTQDENKPATQTVGVVGAATDEYGIDSKPTGICWPTLVQVPKFQMFASELSRMSSGSVMEWITEFVFNQVKEKGEQAFFDEYAQWHDRKGYWNNETVYGELIE</sequence>
<organism evidence="1 2">
    <name type="scientific">Acinetobacter entericus</name>
    <dbReference type="NCBI Taxonomy" id="2989714"/>
    <lineage>
        <taxon>Bacteria</taxon>
        <taxon>Pseudomonadati</taxon>
        <taxon>Pseudomonadota</taxon>
        <taxon>Gammaproteobacteria</taxon>
        <taxon>Moraxellales</taxon>
        <taxon>Moraxellaceae</taxon>
        <taxon>Acinetobacter</taxon>
    </lineage>
</organism>
<accession>A0ABT3NEF5</accession>
<evidence type="ECO:0000313" key="2">
    <source>
        <dbReference type="Proteomes" id="UP001209682"/>
    </source>
</evidence>
<evidence type="ECO:0000313" key="1">
    <source>
        <dbReference type="EMBL" id="MCW8037947.1"/>
    </source>
</evidence>
<name>A0ABT3NEF5_9GAMM</name>
<gene>
    <name evidence="1" type="ORF">OKC24_01940</name>
</gene>
<dbReference type="RefSeq" id="WP_265464668.1">
    <property type="nucleotide sequence ID" value="NZ_JAPEQW010000002.1"/>
</dbReference>
<protein>
    <submittedName>
        <fullName evidence="1">Uncharacterized protein</fullName>
    </submittedName>
</protein>